<dbReference type="AlphaFoldDB" id="A0A6G0T4A5"/>
<keyword evidence="3" id="KW-1185">Reference proteome</keyword>
<accession>A0A6G0T4A5</accession>
<dbReference type="InterPro" id="IPR029526">
    <property type="entry name" value="PGBD"/>
</dbReference>
<evidence type="ECO:0000313" key="2">
    <source>
        <dbReference type="EMBL" id="KAE9525641.1"/>
    </source>
</evidence>
<dbReference type="PANTHER" id="PTHR46599:SF3">
    <property type="entry name" value="PIGGYBAC TRANSPOSABLE ELEMENT-DERIVED PROTEIN 4"/>
    <property type="match status" value="1"/>
</dbReference>
<dbReference type="Pfam" id="PF13843">
    <property type="entry name" value="DDE_Tnp_1_7"/>
    <property type="match status" value="1"/>
</dbReference>
<dbReference type="PANTHER" id="PTHR46599">
    <property type="entry name" value="PIGGYBAC TRANSPOSABLE ELEMENT-DERIVED PROTEIN 4"/>
    <property type="match status" value="1"/>
</dbReference>
<name>A0A6G0T4A5_APHGL</name>
<sequence>MDDFEIENILNMSDDDVYSTDEFSEFDDTDADEDYFPEGIEHLQNNSESEASITDEIATISRQQIQSDQVSTPNASINIQQINQNVAIWGTINTTVNYSNFAYNSTRETVGINPDIYETMHGGSPWEFLSLFLDNEVFNLIVTETNRYAGQLLSTPLRRHSRLNAWKETNAAEIKQFLGIIMWMGLEHLPTIQNYWAKKGIYSSKISKYMKVKRFELLLRTFHVSNNHECPPGDRLFKVRGLVDLLVSKYKRAYIPEESLCIDESVIPFIGRLSFRQYLKNKRHRYGVKIFKLCVHDGFTVDFRIYAGKEAVQGLEVSTKIVMELTHEYLNFGRTIYTDNWYTSVNLAHKLLEQNTHLVGTLRANRKQNPKDVVQKKLKKGQVIAQQSDRGIVVLKWKDKRDVLMLSTKHSDTMIETINKRGQTTKKPEIVIDYNKGKALVDICDQRSSYHSPLRKSMKWYRKVAIEIILSTSVLNAMCLYNKVNKTKIGITEFKEMLVKDMCGVYEETNKEEVEHKLSKSGKRTRCVKCYDEMVKQGGRKHAQRITKQSNYWCAACQKVYCIECFFDDHRVRAK</sequence>
<dbReference type="EMBL" id="VYZN01000059">
    <property type="protein sequence ID" value="KAE9525641.1"/>
    <property type="molecule type" value="Genomic_DNA"/>
</dbReference>
<evidence type="ECO:0000259" key="1">
    <source>
        <dbReference type="Pfam" id="PF13843"/>
    </source>
</evidence>
<dbReference type="Proteomes" id="UP000475862">
    <property type="component" value="Unassembled WGS sequence"/>
</dbReference>
<feature type="domain" description="PiggyBac transposable element-derived protein" evidence="1">
    <location>
        <begin position="124"/>
        <end position="478"/>
    </location>
</feature>
<proteinExistence type="predicted"/>
<gene>
    <name evidence="2" type="ORF">AGLY_014168</name>
</gene>
<dbReference type="OrthoDB" id="6613305at2759"/>
<comment type="caution">
    <text evidence="2">The sequence shown here is derived from an EMBL/GenBank/DDBJ whole genome shotgun (WGS) entry which is preliminary data.</text>
</comment>
<organism evidence="2 3">
    <name type="scientific">Aphis glycines</name>
    <name type="common">Soybean aphid</name>
    <dbReference type="NCBI Taxonomy" id="307491"/>
    <lineage>
        <taxon>Eukaryota</taxon>
        <taxon>Metazoa</taxon>
        <taxon>Ecdysozoa</taxon>
        <taxon>Arthropoda</taxon>
        <taxon>Hexapoda</taxon>
        <taxon>Insecta</taxon>
        <taxon>Pterygota</taxon>
        <taxon>Neoptera</taxon>
        <taxon>Paraneoptera</taxon>
        <taxon>Hemiptera</taxon>
        <taxon>Sternorrhyncha</taxon>
        <taxon>Aphidomorpha</taxon>
        <taxon>Aphidoidea</taxon>
        <taxon>Aphididae</taxon>
        <taxon>Aphidini</taxon>
        <taxon>Aphis</taxon>
        <taxon>Aphis</taxon>
    </lineage>
</organism>
<reference evidence="2 3" key="1">
    <citation type="submission" date="2019-08" db="EMBL/GenBank/DDBJ databases">
        <title>The genome of the soybean aphid Biotype 1, its phylome, world population structure and adaptation to the North American continent.</title>
        <authorList>
            <person name="Giordano R."/>
            <person name="Donthu R.K."/>
            <person name="Hernandez A.G."/>
            <person name="Wright C.L."/>
            <person name="Zimin A.V."/>
        </authorList>
    </citation>
    <scope>NUCLEOTIDE SEQUENCE [LARGE SCALE GENOMIC DNA]</scope>
    <source>
        <tissue evidence="2">Whole aphids</tissue>
    </source>
</reference>
<protein>
    <recommendedName>
        <fullName evidence="1">PiggyBac transposable element-derived protein domain-containing protein</fullName>
    </recommendedName>
</protein>
<evidence type="ECO:0000313" key="3">
    <source>
        <dbReference type="Proteomes" id="UP000475862"/>
    </source>
</evidence>